<protein>
    <submittedName>
        <fullName evidence="1">Uncharacterized protein</fullName>
    </submittedName>
</protein>
<dbReference type="STRING" id="626522.GCWU000325_02389"/>
<gene>
    <name evidence="1" type="ORF">GCWU000325_02389</name>
</gene>
<sequence length="428" mass="47696">MSASTLKFWSLSKEIRDSFVFLRLLLINLNNMKLIYAKCMAFMAFFCMSLNLAAQNKVTLSFESEVLNSNVHVFTTLGSDPEKEVMPEEDTGSYIIDSGCKLRVSVVPEQNYVVYVWKSKLGDASMEEINESYSATEQTFNNVTKNLALVVDVVRLVPVTFVVPEEGTNGPEVNVEEQGDFGRVIKAESDGKTYLLPENRGAYFDPCIKDGYNILAWSFGEGAYFPARPDQFYKNNVPEDFFLTVLFYKDGETRTVTYEQPKTAVLTCKNRNLDDSPELASGETCTPGDHILFEVAPEGNPDGKVELHHWLVNGEEYRLSDGDFYVDNSLTLMAISNLDVKVVPMEEYTDAIQKVATPVETSIVTDATAGKINVTTTAKNVFVYNVAGKLLAMQAVKDQKAEISVPASMRGETLIVRTAEKSFNVVFK</sequence>
<reference evidence="1" key="1">
    <citation type="submission" date="2009-09" db="EMBL/GenBank/DDBJ databases">
        <authorList>
            <person name="Weinstock G."/>
            <person name="Sodergren E."/>
            <person name="Clifton S."/>
            <person name="Fulton L."/>
            <person name="Fulton B."/>
            <person name="Courtney L."/>
            <person name="Fronick C."/>
            <person name="Harrison M."/>
            <person name="Strong C."/>
            <person name="Farmer C."/>
            <person name="Delahaunty K."/>
            <person name="Markovic C."/>
            <person name="Hall O."/>
            <person name="Minx P."/>
            <person name="Tomlinson C."/>
            <person name="Mitreva M."/>
            <person name="Nelson J."/>
            <person name="Hou S."/>
            <person name="Wollam A."/>
            <person name="Pepin K.H."/>
            <person name="Johnson M."/>
            <person name="Bhonagiri V."/>
            <person name="Nash W.E."/>
            <person name="Warren W."/>
            <person name="Chinwalla A."/>
            <person name="Mardis E.R."/>
            <person name="Wilson R.K."/>
        </authorList>
    </citation>
    <scope>NUCLEOTIDE SEQUENCE [LARGE SCALE GENOMIC DNA]</scope>
    <source>
        <strain evidence="1">ATCC 51259</strain>
    </source>
</reference>
<name>C9LJH7_9BACT</name>
<accession>C9LJH7</accession>
<organism evidence="1 2">
    <name type="scientific">Alloprevotella tannerae ATCC 51259</name>
    <dbReference type="NCBI Taxonomy" id="626522"/>
    <lineage>
        <taxon>Bacteria</taxon>
        <taxon>Pseudomonadati</taxon>
        <taxon>Bacteroidota</taxon>
        <taxon>Bacteroidia</taxon>
        <taxon>Bacteroidales</taxon>
        <taxon>Prevotellaceae</taxon>
        <taxon>Alloprevotella</taxon>
    </lineage>
</organism>
<dbReference type="Proteomes" id="UP000003460">
    <property type="component" value="Unassembled WGS sequence"/>
</dbReference>
<dbReference type="eggNOG" id="ENOG5033PM5">
    <property type="taxonomic scope" value="Bacteria"/>
</dbReference>
<evidence type="ECO:0000313" key="2">
    <source>
        <dbReference type="Proteomes" id="UP000003460"/>
    </source>
</evidence>
<dbReference type="AlphaFoldDB" id="C9LJH7"/>
<dbReference type="HOGENOM" id="CLU_640697_0_0_10"/>
<keyword evidence="2" id="KW-1185">Reference proteome</keyword>
<proteinExistence type="predicted"/>
<dbReference type="EMBL" id="ACIJ02000027">
    <property type="protein sequence ID" value="EEX70805.1"/>
    <property type="molecule type" value="Genomic_DNA"/>
</dbReference>
<evidence type="ECO:0000313" key="1">
    <source>
        <dbReference type="EMBL" id="EEX70805.1"/>
    </source>
</evidence>
<comment type="caution">
    <text evidence="1">The sequence shown here is derived from an EMBL/GenBank/DDBJ whole genome shotgun (WGS) entry which is preliminary data.</text>
</comment>